<dbReference type="InterPro" id="IPR023214">
    <property type="entry name" value="HAD_sf"/>
</dbReference>
<sequence>MNYKLLAIDLDGTLLTDDKRILKENKEVLAILAQKGLEIIIATGRRYWSAKNFAKELGIELTILANNGNIVRRISDDKVLIANYLDREDFNRVVKKGREIGLYPILHVDHYEEGYDLLIEEDEEGIKYSNYVKKNVIRHKKIKNILDYEESKILVICYENSYETLREFEEKIHKEYPQKFNTHILMNGLDVEPMLEIMSLKGSKWLSLKNYAKDRGIDESQIIAIGDDNNDVEMVEKAGLGIAMKNGTDKIKNAADIITKKTNNEAGVSQILKEIFRI</sequence>
<protein>
    <submittedName>
        <fullName evidence="1">HAD family hydrolase</fullName>
    </submittedName>
</protein>
<gene>
    <name evidence="1" type="ORF">Y919_08360</name>
</gene>
<dbReference type="EMBL" id="AZTB01000042">
    <property type="protein sequence ID" value="KGG80048.1"/>
    <property type="molecule type" value="Genomic_DNA"/>
</dbReference>
<dbReference type="RefSeq" id="WP_035163938.1">
    <property type="nucleotide sequence ID" value="NZ_AZTB01000042.1"/>
</dbReference>
<dbReference type="NCBIfam" id="TIGR00099">
    <property type="entry name" value="Cof-subfamily"/>
    <property type="match status" value="1"/>
</dbReference>
<dbReference type="SUPFAM" id="SSF56784">
    <property type="entry name" value="HAD-like"/>
    <property type="match status" value="1"/>
</dbReference>
<reference evidence="1 2" key="1">
    <citation type="submission" date="2013-12" db="EMBL/GenBank/DDBJ databases">
        <title>Draft genome sequence of Caloranaerobacter sp. H53214.</title>
        <authorList>
            <person name="Jiang L.J."/>
            <person name="Shao Z.Z."/>
            <person name="Long M.N."/>
        </authorList>
    </citation>
    <scope>NUCLEOTIDE SEQUENCE [LARGE SCALE GENOMIC DNA]</scope>
    <source>
        <strain evidence="1 2">H53214</strain>
    </source>
</reference>
<dbReference type="GO" id="GO:0016791">
    <property type="term" value="F:phosphatase activity"/>
    <property type="evidence" value="ECO:0007669"/>
    <property type="project" value="UniProtKB-ARBA"/>
</dbReference>
<evidence type="ECO:0000313" key="2">
    <source>
        <dbReference type="Proteomes" id="UP000029622"/>
    </source>
</evidence>
<dbReference type="SFLD" id="SFLDS00003">
    <property type="entry name" value="Haloacid_Dehalogenase"/>
    <property type="match status" value="1"/>
</dbReference>
<dbReference type="GO" id="GO:0000287">
    <property type="term" value="F:magnesium ion binding"/>
    <property type="evidence" value="ECO:0007669"/>
    <property type="project" value="TreeGrafter"/>
</dbReference>
<dbReference type="Proteomes" id="UP000029622">
    <property type="component" value="Unassembled WGS sequence"/>
</dbReference>
<dbReference type="PRINTS" id="PR00119">
    <property type="entry name" value="CATATPASE"/>
</dbReference>
<dbReference type="NCBIfam" id="TIGR01484">
    <property type="entry name" value="HAD-SF-IIB"/>
    <property type="match status" value="1"/>
</dbReference>
<proteinExistence type="predicted"/>
<keyword evidence="1" id="KW-0378">Hydrolase</keyword>
<organism evidence="1 2">
    <name type="scientific">Caloranaerobacter azorensis H53214</name>
    <dbReference type="NCBI Taxonomy" id="1156417"/>
    <lineage>
        <taxon>Bacteria</taxon>
        <taxon>Bacillati</taxon>
        <taxon>Bacillota</taxon>
        <taxon>Tissierellia</taxon>
        <taxon>Tissierellales</taxon>
        <taxon>Thermohalobacteraceae</taxon>
        <taxon>Caloranaerobacter</taxon>
    </lineage>
</organism>
<name>A0A096BH45_9FIRM</name>
<dbReference type="STRING" id="1156417.Y919_08360"/>
<evidence type="ECO:0000313" key="1">
    <source>
        <dbReference type="EMBL" id="KGG80048.1"/>
    </source>
</evidence>
<dbReference type="InterPro" id="IPR000150">
    <property type="entry name" value="Cof"/>
</dbReference>
<dbReference type="Gene3D" id="3.30.1240.10">
    <property type="match status" value="1"/>
</dbReference>
<dbReference type="PANTHER" id="PTHR10000:SF8">
    <property type="entry name" value="HAD SUPERFAMILY HYDROLASE-LIKE, TYPE 3"/>
    <property type="match status" value="1"/>
</dbReference>
<dbReference type="Pfam" id="PF08282">
    <property type="entry name" value="Hydrolase_3"/>
    <property type="match status" value="1"/>
</dbReference>
<dbReference type="SFLD" id="SFLDG01140">
    <property type="entry name" value="C2.B:_Phosphomannomutase_and_P"/>
    <property type="match status" value="1"/>
</dbReference>
<dbReference type="InterPro" id="IPR036412">
    <property type="entry name" value="HAD-like_sf"/>
</dbReference>
<dbReference type="Gene3D" id="3.40.50.1000">
    <property type="entry name" value="HAD superfamily/HAD-like"/>
    <property type="match status" value="1"/>
</dbReference>
<dbReference type="AlphaFoldDB" id="A0A096BH45"/>
<accession>A0A096BH45</accession>
<dbReference type="PROSITE" id="PS01228">
    <property type="entry name" value="COF_1"/>
    <property type="match status" value="1"/>
</dbReference>
<comment type="caution">
    <text evidence="1">The sequence shown here is derived from an EMBL/GenBank/DDBJ whole genome shotgun (WGS) entry which is preliminary data.</text>
</comment>
<dbReference type="GO" id="GO:0005829">
    <property type="term" value="C:cytosol"/>
    <property type="evidence" value="ECO:0007669"/>
    <property type="project" value="TreeGrafter"/>
</dbReference>
<dbReference type="PANTHER" id="PTHR10000">
    <property type="entry name" value="PHOSPHOSERINE PHOSPHATASE"/>
    <property type="match status" value="1"/>
</dbReference>
<dbReference type="InterPro" id="IPR006379">
    <property type="entry name" value="HAD-SF_hydro_IIB"/>
</dbReference>